<evidence type="ECO:0000256" key="2">
    <source>
        <dbReference type="ARBA" id="ARBA00010871"/>
    </source>
</evidence>
<dbReference type="GO" id="GO:0008360">
    <property type="term" value="P:regulation of cell shape"/>
    <property type="evidence" value="ECO:0007669"/>
    <property type="project" value="UniProtKB-KW"/>
</dbReference>
<keyword evidence="12" id="KW-1185">Reference proteome</keyword>
<evidence type="ECO:0000256" key="8">
    <source>
        <dbReference type="ARBA" id="ARBA00022984"/>
    </source>
</evidence>
<organism evidence="11 12">
    <name type="scientific">Aspergillus violaceofuscus (strain CBS 115571)</name>
    <dbReference type="NCBI Taxonomy" id="1450538"/>
    <lineage>
        <taxon>Eukaryota</taxon>
        <taxon>Fungi</taxon>
        <taxon>Dikarya</taxon>
        <taxon>Ascomycota</taxon>
        <taxon>Pezizomycotina</taxon>
        <taxon>Eurotiomycetes</taxon>
        <taxon>Eurotiomycetidae</taxon>
        <taxon>Eurotiales</taxon>
        <taxon>Aspergillaceae</taxon>
        <taxon>Aspergillus</taxon>
    </lineage>
</organism>
<dbReference type="SUPFAM" id="SSF56059">
    <property type="entry name" value="Glutathione synthetase ATP-binding domain-like"/>
    <property type="match status" value="1"/>
</dbReference>
<dbReference type="InterPro" id="IPR013815">
    <property type="entry name" value="ATP_grasp_subdomain_1"/>
</dbReference>
<dbReference type="Gene3D" id="3.30.470.20">
    <property type="entry name" value="ATP-grasp fold, B domain"/>
    <property type="match status" value="1"/>
</dbReference>
<comment type="similarity">
    <text evidence="2">Belongs to the D-alanine--D-alanine ligase family.</text>
</comment>
<dbReference type="PANTHER" id="PTHR23132:SF23">
    <property type="entry name" value="D-ALANINE--D-ALANINE LIGASE B"/>
    <property type="match status" value="1"/>
</dbReference>
<evidence type="ECO:0000256" key="9">
    <source>
        <dbReference type="PROSITE-ProRule" id="PRU00409"/>
    </source>
</evidence>
<keyword evidence="3" id="KW-0963">Cytoplasm</keyword>
<dbReference type="InterPro" id="IPR011095">
    <property type="entry name" value="Dala_Dala_lig_C"/>
</dbReference>
<dbReference type="InterPro" id="IPR000291">
    <property type="entry name" value="D-Ala_lig_Van_CS"/>
</dbReference>
<feature type="domain" description="ATP-grasp" evidence="10">
    <location>
        <begin position="128"/>
        <end position="360"/>
    </location>
</feature>
<dbReference type="AlphaFoldDB" id="A0A2V5GY76"/>
<dbReference type="EMBL" id="KZ825215">
    <property type="protein sequence ID" value="PYI14282.1"/>
    <property type="molecule type" value="Genomic_DNA"/>
</dbReference>
<keyword evidence="4" id="KW-0436">Ligase</keyword>
<evidence type="ECO:0000313" key="12">
    <source>
        <dbReference type="Proteomes" id="UP000249829"/>
    </source>
</evidence>
<keyword evidence="6 9" id="KW-0067">ATP-binding</keyword>
<dbReference type="STRING" id="1450538.A0A2V5GY76"/>
<evidence type="ECO:0000313" key="11">
    <source>
        <dbReference type="EMBL" id="PYI14282.1"/>
    </source>
</evidence>
<keyword evidence="5 9" id="KW-0547">Nucleotide-binding</keyword>
<dbReference type="PANTHER" id="PTHR23132">
    <property type="entry name" value="D-ALANINE--D-ALANINE LIGASE"/>
    <property type="match status" value="1"/>
</dbReference>
<gene>
    <name evidence="11" type="ORF">BO99DRAFT_426427</name>
</gene>
<comment type="subcellular location">
    <subcellularLocation>
        <location evidence="1">Cytoplasm</location>
    </subcellularLocation>
</comment>
<accession>A0A2V5GY76</accession>
<protein>
    <submittedName>
        <fullName evidence="11">Glutathione synthetase ATP-binding domain-like protein</fullName>
    </submittedName>
</protein>
<dbReference type="GO" id="GO:0008716">
    <property type="term" value="F:D-alanine-D-alanine ligase activity"/>
    <property type="evidence" value="ECO:0007669"/>
    <property type="project" value="InterPro"/>
</dbReference>
<dbReference type="Gene3D" id="3.30.1490.20">
    <property type="entry name" value="ATP-grasp fold, A domain"/>
    <property type="match status" value="1"/>
</dbReference>
<evidence type="ECO:0000259" key="10">
    <source>
        <dbReference type="PROSITE" id="PS50975"/>
    </source>
</evidence>
<dbReference type="GO" id="GO:0046872">
    <property type="term" value="F:metal ion binding"/>
    <property type="evidence" value="ECO:0007669"/>
    <property type="project" value="InterPro"/>
</dbReference>
<sequence>MTLTPITIAFFYETISLYLSKGYSLEECLELDKDEAIDSMIESLRGLGYRVIPVGDMEEMIQRIAKGEHQGWDLGFSISEGMHGAAREAQIPGVLEAYRIPCVFSDAATLTMTLDKAKTKVFSHHAPTMMFQYHKIATAPFAVVSPTSQNALIDVQASPHAVELTAYPLFIKPSCEGSSKGIYPFSKVHNQTELEQGVQKLQRQFPGQSILIESYLAGREYSVSLIGTGPTARVLGTLHLDWEAAQKRHRTQSESAEDPFTRGFLDVDAKNRANDKDVMKFAIDSRDPEVAAVEALALRVWRVMGFRDVGRVDIRCSADGIPHVIEVNPLPGLCPGYSFLSETARHHGVSHQKLLALVVESAVERYPNLARRSLELKQGGFKAKAQ</sequence>
<evidence type="ECO:0000256" key="3">
    <source>
        <dbReference type="ARBA" id="ARBA00022490"/>
    </source>
</evidence>
<reference evidence="11 12" key="1">
    <citation type="submission" date="2018-02" db="EMBL/GenBank/DDBJ databases">
        <title>The genomes of Aspergillus section Nigri reveals drivers in fungal speciation.</title>
        <authorList>
            <consortium name="DOE Joint Genome Institute"/>
            <person name="Vesth T.C."/>
            <person name="Nybo J."/>
            <person name="Theobald S."/>
            <person name="Brandl J."/>
            <person name="Frisvad J.C."/>
            <person name="Nielsen K.F."/>
            <person name="Lyhne E.K."/>
            <person name="Kogle M.E."/>
            <person name="Kuo A."/>
            <person name="Riley R."/>
            <person name="Clum A."/>
            <person name="Nolan M."/>
            <person name="Lipzen A."/>
            <person name="Salamov A."/>
            <person name="Henrissat B."/>
            <person name="Wiebenga A."/>
            <person name="De vries R.P."/>
            <person name="Grigoriev I.V."/>
            <person name="Mortensen U.H."/>
            <person name="Andersen M.R."/>
            <person name="Baker S.E."/>
        </authorList>
    </citation>
    <scope>NUCLEOTIDE SEQUENCE [LARGE SCALE GENOMIC DNA]</scope>
    <source>
        <strain evidence="11 12">CBS 115571</strain>
    </source>
</reference>
<dbReference type="Proteomes" id="UP000249829">
    <property type="component" value="Unassembled WGS sequence"/>
</dbReference>
<evidence type="ECO:0000256" key="5">
    <source>
        <dbReference type="ARBA" id="ARBA00022741"/>
    </source>
</evidence>
<keyword evidence="7" id="KW-0133">Cell shape</keyword>
<keyword evidence="8" id="KW-0573">Peptidoglycan synthesis</keyword>
<dbReference type="InterPro" id="IPR011761">
    <property type="entry name" value="ATP-grasp"/>
</dbReference>
<dbReference type="PROSITE" id="PS00844">
    <property type="entry name" value="DALA_DALA_LIGASE_2"/>
    <property type="match status" value="1"/>
</dbReference>
<name>A0A2V5GY76_ASPV1</name>
<dbReference type="PROSITE" id="PS50975">
    <property type="entry name" value="ATP_GRASP"/>
    <property type="match status" value="1"/>
</dbReference>
<evidence type="ECO:0000256" key="1">
    <source>
        <dbReference type="ARBA" id="ARBA00004496"/>
    </source>
</evidence>
<dbReference type="GO" id="GO:0005737">
    <property type="term" value="C:cytoplasm"/>
    <property type="evidence" value="ECO:0007669"/>
    <property type="project" value="UniProtKB-SubCell"/>
</dbReference>
<dbReference type="Pfam" id="PF07478">
    <property type="entry name" value="Dala_Dala_lig_C"/>
    <property type="match status" value="1"/>
</dbReference>
<evidence type="ECO:0000256" key="7">
    <source>
        <dbReference type="ARBA" id="ARBA00022960"/>
    </source>
</evidence>
<proteinExistence type="inferred from homology"/>
<evidence type="ECO:0000256" key="6">
    <source>
        <dbReference type="ARBA" id="ARBA00022840"/>
    </source>
</evidence>
<evidence type="ECO:0000256" key="4">
    <source>
        <dbReference type="ARBA" id="ARBA00022598"/>
    </source>
</evidence>
<dbReference type="OMA" id="QYHKIAT"/>
<dbReference type="GO" id="GO:0005524">
    <property type="term" value="F:ATP binding"/>
    <property type="evidence" value="ECO:0007669"/>
    <property type="project" value="UniProtKB-UniRule"/>
</dbReference>